<dbReference type="OrthoDB" id="19102at2759"/>
<reference evidence="10" key="1">
    <citation type="submission" date="2020-01" db="EMBL/GenBank/DDBJ databases">
        <title>Draft genome sequence of the Termite Coptotermes fromosanus.</title>
        <authorList>
            <person name="Itakura S."/>
            <person name="Yosikawa Y."/>
            <person name="Umezawa K."/>
        </authorList>
    </citation>
    <scope>NUCLEOTIDE SEQUENCE [LARGE SCALE GENOMIC DNA]</scope>
</reference>
<feature type="transmembrane region" description="Helical" evidence="7">
    <location>
        <begin position="267"/>
        <end position="287"/>
    </location>
</feature>
<keyword evidence="5 7" id="KW-1133">Transmembrane helix</keyword>
<comment type="subcellular location">
    <subcellularLocation>
        <location evidence="1 7">Endoplasmic reticulum membrane</location>
        <topology evidence="1 7">Multi-pass membrane protein</topology>
    </subcellularLocation>
</comment>
<name>A0A6L2Q3C2_COPFO</name>
<protein>
    <recommendedName>
        <fullName evidence="7">Derlin</fullName>
    </recommendedName>
</protein>
<evidence type="ECO:0000256" key="7">
    <source>
        <dbReference type="RuleBase" id="RU363059"/>
    </source>
</evidence>
<evidence type="ECO:0000313" key="10">
    <source>
        <dbReference type="Proteomes" id="UP000502823"/>
    </source>
</evidence>
<dbReference type="Pfam" id="PF04511">
    <property type="entry name" value="DER1"/>
    <property type="match status" value="1"/>
</dbReference>
<dbReference type="FunCoup" id="A0A6L2Q3C2">
    <property type="interactions" value="921"/>
</dbReference>
<dbReference type="SUPFAM" id="SSF144091">
    <property type="entry name" value="Rhomboid-like"/>
    <property type="match status" value="1"/>
</dbReference>
<dbReference type="GO" id="GO:0006950">
    <property type="term" value="P:response to stress"/>
    <property type="evidence" value="ECO:0007669"/>
    <property type="project" value="UniProtKB-ARBA"/>
</dbReference>
<gene>
    <name evidence="9" type="ORF">Cfor_08350</name>
</gene>
<feature type="compositionally biased region" description="Gly residues" evidence="8">
    <location>
        <begin position="439"/>
        <end position="448"/>
    </location>
</feature>
<evidence type="ECO:0000256" key="1">
    <source>
        <dbReference type="ARBA" id="ARBA00004477"/>
    </source>
</evidence>
<evidence type="ECO:0000256" key="6">
    <source>
        <dbReference type="ARBA" id="ARBA00023136"/>
    </source>
</evidence>
<organism evidence="9 10">
    <name type="scientific">Coptotermes formosanus</name>
    <name type="common">Formosan subterranean termite</name>
    <dbReference type="NCBI Taxonomy" id="36987"/>
    <lineage>
        <taxon>Eukaryota</taxon>
        <taxon>Metazoa</taxon>
        <taxon>Ecdysozoa</taxon>
        <taxon>Arthropoda</taxon>
        <taxon>Hexapoda</taxon>
        <taxon>Insecta</taxon>
        <taxon>Pterygota</taxon>
        <taxon>Neoptera</taxon>
        <taxon>Polyneoptera</taxon>
        <taxon>Dictyoptera</taxon>
        <taxon>Blattodea</taxon>
        <taxon>Blattoidea</taxon>
        <taxon>Termitoidae</taxon>
        <taxon>Rhinotermitidae</taxon>
        <taxon>Coptotermes</taxon>
    </lineage>
</organism>
<proteinExistence type="inferred from homology"/>
<comment type="function">
    <text evidence="7">May be involved in the degradation of misfolded endoplasmic reticulum (ER) luminal proteins.</text>
</comment>
<dbReference type="PANTHER" id="PTHR11009">
    <property type="entry name" value="DER1-LIKE PROTEIN, DERLIN"/>
    <property type="match status" value="1"/>
</dbReference>
<feature type="transmembrane region" description="Helical" evidence="7">
    <location>
        <begin position="307"/>
        <end position="329"/>
    </location>
</feature>
<evidence type="ECO:0000256" key="8">
    <source>
        <dbReference type="SAM" id="MobiDB-lite"/>
    </source>
</evidence>
<keyword evidence="3 7" id="KW-0812">Transmembrane</keyword>
<dbReference type="Proteomes" id="UP000502823">
    <property type="component" value="Unassembled WGS sequence"/>
</dbReference>
<keyword evidence="4 7" id="KW-0256">Endoplasmic reticulum</keyword>
<keyword evidence="6 7" id="KW-0472">Membrane</keyword>
<keyword evidence="10" id="KW-1185">Reference proteome</keyword>
<evidence type="ECO:0000256" key="2">
    <source>
        <dbReference type="ARBA" id="ARBA00008917"/>
    </source>
</evidence>
<feature type="region of interest" description="Disordered" evidence="8">
    <location>
        <begin position="428"/>
        <end position="457"/>
    </location>
</feature>
<dbReference type="EMBL" id="BLKM01000900">
    <property type="protein sequence ID" value="GFG39401.1"/>
    <property type="molecule type" value="Genomic_DNA"/>
</dbReference>
<evidence type="ECO:0000256" key="3">
    <source>
        <dbReference type="ARBA" id="ARBA00022692"/>
    </source>
</evidence>
<evidence type="ECO:0000256" key="5">
    <source>
        <dbReference type="ARBA" id="ARBA00022989"/>
    </source>
</evidence>
<dbReference type="InterPro" id="IPR035952">
    <property type="entry name" value="Rhomboid-like_sf"/>
</dbReference>
<dbReference type="InParanoid" id="A0A6L2Q3C2"/>
<evidence type="ECO:0000313" key="9">
    <source>
        <dbReference type="EMBL" id="GFG39401.1"/>
    </source>
</evidence>
<dbReference type="GO" id="GO:0005789">
    <property type="term" value="C:endoplasmic reticulum membrane"/>
    <property type="evidence" value="ECO:0007669"/>
    <property type="project" value="UniProtKB-SubCell"/>
</dbReference>
<accession>A0A6L2Q3C2</accession>
<dbReference type="AlphaFoldDB" id="A0A6L2Q3C2"/>
<dbReference type="InterPro" id="IPR007599">
    <property type="entry name" value="DER1"/>
</dbReference>
<evidence type="ECO:0000256" key="4">
    <source>
        <dbReference type="ARBA" id="ARBA00022824"/>
    </source>
</evidence>
<feature type="transmembrane region" description="Helical" evidence="7">
    <location>
        <begin position="361"/>
        <end position="386"/>
    </location>
</feature>
<sequence length="457" mass="52719">DVVYCNDVDGLFGALGQVYNPEEWQLFIDSLKVSLKAVLLHNGNIYPSVPQAYSVYMKESHESMHALLNCIDYDQFKRKVCGDLEVLGLLLSMQQDYTKYCCVVCEWDRHDKKHHYAAWKAFTSMCTNFLGNHKAETYREFVSEMLKCFQVMKYNMSLKLHFLDYHPDLFPKNLGAVSDEHGERSHQDISIMEKGFVGRWNRDYSNRMSDIADWFKRLPFFTRWWLSLTAGFTLCGRFGIFKAYQLVLLYEPFIKQFQIWRPATAVFYYPLTPSTGFHFLINCYFLYNYSLRLETGIFDGRPGDYFFMLLFNWACCVIVGLIADIPLLMDPMVLSVLYVWCQLNKDVVVSFWFGSQFKAMYLPWVLFAFNLIISGGGIMELVGIMVGHMYFFLMFKYPQEFGGPALLSTPSIIYSFFPNQRGGVHGFGQPPASRRPANDGGGGGGHNWGRGHVLGDN</sequence>
<feature type="transmembrane region" description="Helical" evidence="7">
    <location>
        <begin position="224"/>
        <end position="247"/>
    </location>
</feature>
<comment type="caution">
    <text evidence="9">The sequence shown here is derived from an EMBL/GenBank/DDBJ whole genome shotgun (WGS) entry which is preliminary data.</text>
</comment>
<feature type="non-terminal residue" evidence="9">
    <location>
        <position position="1"/>
    </location>
</feature>
<comment type="similarity">
    <text evidence="2 7">Belongs to the derlin family.</text>
</comment>